<dbReference type="EMBL" id="JAAGME010000482">
    <property type="protein sequence ID" value="NEB67720.1"/>
    <property type="molecule type" value="Genomic_DNA"/>
</dbReference>
<gene>
    <name evidence="1" type="ORF">G3I39_11780</name>
</gene>
<protein>
    <submittedName>
        <fullName evidence="1">Uncharacterized protein</fullName>
    </submittedName>
</protein>
<organism evidence="1 2">
    <name type="scientific">Streptomyces microflavus</name>
    <name type="common">Streptomyces lipmanii</name>
    <dbReference type="NCBI Taxonomy" id="1919"/>
    <lineage>
        <taxon>Bacteria</taxon>
        <taxon>Bacillati</taxon>
        <taxon>Actinomycetota</taxon>
        <taxon>Actinomycetes</taxon>
        <taxon>Kitasatosporales</taxon>
        <taxon>Streptomycetaceae</taxon>
        <taxon>Streptomyces</taxon>
    </lineage>
</organism>
<reference evidence="1 2" key="1">
    <citation type="submission" date="2020-01" db="EMBL/GenBank/DDBJ databases">
        <title>Insect and environment-associated Actinomycetes.</title>
        <authorList>
            <person name="Currrie C."/>
            <person name="Chevrette M."/>
            <person name="Carlson C."/>
            <person name="Stubbendieck R."/>
            <person name="Wendt-Pienkowski E."/>
        </authorList>
    </citation>
    <scope>NUCLEOTIDE SEQUENCE [LARGE SCALE GENOMIC DNA]</scope>
    <source>
        <strain evidence="1 2">SID14438</strain>
    </source>
</reference>
<accession>A0A6N9V4G0</accession>
<feature type="non-terminal residue" evidence="1">
    <location>
        <position position="1"/>
    </location>
</feature>
<evidence type="ECO:0000313" key="1">
    <source>
        <dbReference type="EMBL" id="NEB67720.1"/>
    </source>
</evidence>
<dbReference type="AlphaFoldDB" id="A0A6N9V4G0"/>
<proteinExistence type="predicted"/>
<comment type="caution">
    <text evidence="1">The sequence shown here is derived from an EMBL/GenBank/DDBJ whole genome shotgun (WGS) entry which is preliminary data.</text>
</comment>
<sequence>RHLAGRATAARPTGDAAVRAGLDTLETLLDALPPDGVSDELAARIREVLARPLPGGPPGATAHPTDDADELAPELIEAATDDEMFDYIDRQLGSA</sequence>
<name>A0A6N9V4G0_STRMI</name>
<dbReference type="Proteomes" id="UP000471648">
    <property type="component" value="Unassembled WGS sequence"/>
</dbReference>
<dbReference type="RefSeq" id="WP_164357132.1">
    <property type="nucleotide sequence ID" value="NZ_JAAGME010000482.1"/>
</dbReference>
<evidence type="ECO:0000313" key="2">
    <source>
        <dbReference type="Proteomes" id="UP000471648"/>
    </source>
</evidence>